<organism evidence="1 2">
    <name type="scientific">Pseudoalteromonas marina</name>
    <dbReference type="NCBI Taxonomy" id="267375"/>
    <lineage>
        <taxon>Bacteria</taxon>
        <taxon>Pseudomonadati</taxon>
        <taxon>Pseudomonadota</taxon>
        <taxon>Gammaproteobacteria</taxon>
        <taxon>Alteromonadales</taxon>
        <taxon>Pseudoalteromonadaceae</taxon>
        <taxon>Pseudoalteromonas</taxon>
    </lineage>
</organism>
<gene>
    <name evidence="1" type="ORF">Q8W34_14490</name>
</gene>
<keyword evidence="2" id="KW-1185">Reference proteome</keyword>
<proteinExistence type="predicted"/>
<sequence length="77" mass="8375">MSDSKKSYITHEKDGLLFLRGKLPQGGVRAFMDDIAAKGYTSACSDLATHFKCTFVGGSVGAINKARRNINLPPLMR</sequence>
<reference evidence="1" key="1">
    <citation type="submission" date="2023-07" db="EMBL/GenBank/DDBJ databases">
        <title>Genome content predicts the carbon catabolic preferences of heterotrophic bacteria.</title>
        <authorList>
            <person name="Gralka M."/>
        </authorList>
    </citation>
    <scope>NUCLEOTIDE SEQUENCE</scope>
    <source>
        <strain evidence="1">4G09</strain>
    </source>
</reference>
<dbReference type="Proteomes" id="UP001177212">
    <property type="component" value="Unassembled WGS sequence"/>
</dbReference>
<comment type="caution">
    <text evidence="1">The sequence shown here is derived from an EMBL/GenBank/DDBJ whole genome shotgun (WGS) entry which is preliminary data.</text>
</comment>
<dbReference type="EMBL" id="JAUYVT010000014">
    <property type="protein sequence ID" value="MDP2565852.1"/>
    <property type="molecule type" value="Genomic_DNA"/>
</dbReference>
<evidence type="ECO:0000313" key="2">
    <source>
        <dbReference type="Proteomes" id="UP001177212"/>
    </source>
</evidence>
<evidence type="ECO:0000313" key="1">
    <source>
        <dbReference type="EMBL" id="MDP2565852.1"/>
    </source>
</evidence>
<protein>
    <submittedName>
        <fullName evidence="1">Uncharacterized protein</fullName>
    </submittedName>
</protein>
<name>A0ABT9FGE3_9GAMM</name>
<dbReference type="RefSeq" id="WP_305472612.1">
    <property type="nucleotide sequence ID" value="NZ_JAUYVT010000014.1"/>
</dbReference>
<accession>A0ABT9FGE3</accession>